<dbReference type="EMBL" id="GGEC01059634">
    <property type="protein sequence ID" value="MBX40118.1"/>
    <property type="molecule type" value="Transcribed_RNA"/>
</dbReference>
<protein>
    <submittedName>
        <fullName evidence="1">Uncharacterized protein</fullName>
    </submittedName>
</protein>
<proteinExistence type="predicted"/>
<accession>A0A2P2NCA2</accession>
<sequence length="10" mass="1215">MEARHTNTKK</sequence>
<evidence type="ECO:0000313" key="1">
    <source>
        <dbReference type="EMBL" id="MBX40118.1"/>
    </source>
</evidence>
<name>A0A2P2NCA2_RHIMU</name>
<organism evidence="1">
    <name type="scientific">Rhizophora mucronata</name>
    <name type="common">Asiatic mangrove</name>
    <dbReference type="NCBI Taxonomy" id="61149"/>
    <lineage>
        <taxon>Eukaryota</taxon>
        <taxon>Viridiplantae</taxon>
        <taxon>Streptophyta</taxon>
        <taxon>Embryophyta</taxon>
        <taxon>Tracheophyta</taxon>
        <taxon>Spermatophyta</taxon>
        <taxon>Magnoliopsida</taxon>
        <taxon>eudicotyledons</taxon>
        <taxon>Gunneridae</taxon>
        <taxon>Pentapetalae</taxon>
        <taxon>rosids</taxon>
        <taxon>fabids</taxon>
        <taxon>Malpighiales</taxon>
        <taxon>Rhizophoraceae</taxon>
        <taxon>Rhizophora</taxon>
    </lineage>
</organism>
<reference evidence="1" key="1">
    <citation type="submission" date="2018-02" db="EMBL/GenBank/DDBJ databases">
        <title>Rhizophora mucronata_Transcriptome.</title>
        <authorList>
            <person name="Meera S.P."/>
            <person name="Sreeshan A."/>
            <person name="Augustine A."/>
        </authorList>
    </citation>
    <scope>NUCLEOTIDE SEQUENCE</scope>
    <source>
        <tissue evidence="1">Leaf</tissue>
    </source>
</reference>